<keyword evidence="2" id="KW-1185">Reference proteome</keyword>
<proteinExistence type="predicted"/>
<dbReference type="EMBL" id="JANHOG010000103">
    <property type="protein sequence ID" value="KAJ3558212.1"/>
    <property type="molecule type" value="Genomic_DNA"/>
</dbReference>
<name>A0ACC1TCL4_9APHY</name>
<sequence length="200" mass="22695">MTYWSPSPTPSRASLFTQSHILRTLKVPQPTTSVVKALVAFYQEEQYWVHRTRTALKAAVASSFDTPDIFLASPPSDTSPDITHPSTPLSVPSRPPTSLSVSFRHDSVDDVSNTPMSLDVELTMDGDTAAHASSWVRRQNRMRLKMDGVTPKHKHRKPARAPPVQPSIRMLEMFSDLMDARMESCQRVSRLVEMRQYYYF</sequence>
<dbReference type="Proteomes" id="UP001148662">
    <property type="component" value="Unassembled WGS sequence"/>
</dbReference>
<reference evidence="1" key="1">
    <citation type="submission" date="2022-07" db="EMBL/GenBank/DDBJ databases">
        <title>Genome Sequence of Phlebia brevispora.</title>
        <authorList>
            <person name="Buettner E."/>
        </authorList>
    </citation>
    <scope>NUCLEOTIDE SEQUENCE</scope>
    <source>
        <strain evidence="1">MPL23</strain>
    </source>
</reference>
<evidence type="ECO:0000313" key="2">
    <source>
        <dbReference type="Proteomes" id="UP001148662"/>
    </source>
</evidence>
<gene>
    <name evidence="1" type="ORF">NM688_g1056</name>
</gene>
<evidence type="ECO:0000313" key="1">
    <source>
        <dbReference type="EMBL" id="KAJ3558212.1"/>
    </source>
</evidence>
<organism evidence="1 2">
    <name type="scientific">Phlebia brevispora</name>
    <dbReference type="NCBI Taxonomy" id="194682"/>
    <lineage>
        <taxon>Eukaryota</taxon>
        <taxon>Fungi</taxon>
        <taxon>Dikarya</taxon>
        <taxon>Basidiomycota</taxon>
        <taxon>Agaricomycotina</taxon>
        <taxon>Agaricomycetes</taxon>
        <taxon>Polyporales</taxon>
        <taxon>Meruliaceae</taxon>
        <taxon>Phlebia</taxon>
    </lineage>
</organism>
<comment type="caution">
    <text evidence="1">The sequence shown here is derived from an EMBL/GenBank/DDBJ whole genome shotgun (WGS) entry which is preliminary data.</text>
</comment>
<accession>A0ACC1TCL4</accession>
<protein>
    <submittedName>
        <fullName evidence="1">Uncharacterized protein</fullName>
    </submittedName>
</protein>